<dbReference type="AlphaFoldDB" id="A0A212C7E4"/>
<dbReference type="GO" id="GO:0003735">
    <property type="term" value="F:structural constituent of ribosome"/>
    <property type="evidence" value="ECO:0007669"/>
    <property type="project" value="InterPro"/>
</dbReference>
<dbReference type="GO" id="GO:0006412">
    <property type="term" value="P:translation"/>
    <property type="evidence" value="ECO:0007669"/>
    <property type="project" value="InterPro"/>
</dbReference>
<dbReference type="GO" id="GO:0005840">
    <property type="term" value="C:ribosome"/>
    <property type="evidence" value="ECO:0007669"/>
    <property type="project" value="InterPro"/>
</dbReference>
<evidence type="ECO:0000313" key="1">
    <source>
        <dbReference type="EMBL" id="OWK01910.1"/>
    </source>
</evidence>
<proteinExistence type="predicted"/>
<reference evidence="1 2" key="1">
    <citation type="journal article" date="2018" name="Mol. Genet. Genomics">
        <title>The red deer Cervus elaphus genome CerEla1.0: sequencing, annotating, genes, and chromosomes.</title>
        <authorList>
            <person name="Bana N.A."/>
            <person name="Nyiri A."/>
            <person name="Nagy J."/>
            <person name="Frank K."/>
            <person name="Nagy T."/>
            <person name="Steger V."/>
            <person name="Schiller M."/>
            <person name="Lakatos P."/>
            <person name="Sugar L."/>
            <person name="Horn P."/>
            <person name="Barta E."/>
            <person name="Orosz L."/>
        </authorList>
    </citation>
    <scope>NUCLEOTIDE SEQUENCE [LARGE SCALE GENOMIC DNA]</scope>
    <source>
        <strain evidence="1">Hungarian</strain>
    </source>
</reference>
<protein>
    <submittedName>
        <fullName evidence="1">MTHFD1L</fullName>
    </submittedName>
</protein>
<dbReference type="InterPro" id="IPR036920">
    <property type="entry name" value="Ribosomal_uL16_sf"/>
</dbReference>
<gene>
    <name evidence="1" type="ORF">Celaphus_00019089</name>
</gene>
<dbReference type="Gene3D" id="3.90.1170.10">
    <property type="entry name" value="Ribosomal protein L10e/L16"/>
    <property type="match status" value="1"/>
</dbReference>
<feature type="non-terminal residue" evidence="1">
    <location>
        <position position="138"/>
    </location>
</feature>
<organism evidence="1 2">
    <name type="scientific">Cervus elaphus hippelaphus</name>
    <name type="common">European red deer</name>
    <dbReference type="NCBI Taxonomy" id="46360"/>
    <lineage>
        <taxon>Eukaryota</taxon>
        <taxon>Metazoa</taxon>
        <taxon>Chordata</taxon>
        <taxon>Craniata</taxon>
        <taxon>Vertebrata</taxon>
        <taxon>Euteleostomi</taxon>
        <taxon>Mammalia</taxon>
        <taxon>Eutheria</taxon>
        <taxon>Laurasiatheria</taxon>
        <taxon>Artiodactyla</taxon>
        <taxon>Ruminantia</taxon>
        <taxon>Pecora</taxon>
        <taxon>Cervidae</taxon>
        <taxon>Cervinae</taxon>
        <taxon>Cervus</taxon>
    </lineage>
</organism>
<dbReference type="SUPFAM" id="SSF54686">
    <property type="entry name" value="Ribosomal protein L16p/L10e"/>
    <property type="match status" value="1"/>
</dbReference>
<dbReference type="Proteomes" id="UP000242450">
    <property type="component" value="Chromosome 26"/>
</dbReference>
<keyword evidence="2" id="KW-1185">Reference proteome</keyword>
<dbReference type="EMBL" id="MKHE01000026">
    <property type="protein sequence ID" value="OWK01910.1"/>
    <property type="molecule type" value="Genomic_DNA"/>
</dbReference>
<accession>A0A212C7E4</accession>
<comment type="caution">
    <text evidence="1">The sequence shown here is derived from an EMBL/GenBank/DDBJ whole genome shotgun (WGS) entry which is preliminary data.</text>
</comment>
<name>A0A212C7E4_CEREH</name>
<evidence type="ECO:0000313" key="2">
    <source>
        <dbReference type="Proteomes" id="UP000242450"/>
    </source>
</evidence>
<sequence length="138" mass="15270">MASVHIGQVIMSIRTKLQNKEQVKFKFPGCWKSHRSGDLLSLMWMKLKTWWWKSSLSQRAVGSNTSLFPAPWINGGPCAPESPDTVPSLTPTGVSLDGKKILVIGAHGSLEATLQCLFQRKGSMTMSSQWKTPQLQGK</sequence>